<dbReference type="STRING" id="363999.A0A439CQX6"/>
<evidence type="ECO:0000313" key="4">
    <source>
        <dbReference type="Proteomes" id="UP000286045"/>
    </source>
</evidence>
<dbReference type="InterPro" id="IPR051298">
    <property type="entry name" value="Heme_transport/Cell_adhesion"/>
</dbReference>
<comment type="caution">
    <text evidence="3">The sequence shown here is derived from an EMBL/GenBank/DDBJ whole genome shotgun (WGS) entry which is preliminary data.</text>
</comment>
<dbReference type="AlphaFoldDB" id="A0A439CQX6"/>
<protein>
    <submittedName>
        <fullName evidence="3">Uncharacterized protein</fullName>
    </submittedName>
</protein>
<evidence type="ECO:0000256" key="2">
    <source>
        <dbReference type="SAM" id="SignalP"/>
    </source>
</evidence>
<keyword evidence="4" id="KW-1185">Reference proteome</keyword>
<feature type="region of interest" description="Disordered" evidence="1">
    <location>
        <begin position="132"/>
        <end position="217"/>
    </location>
</feature>
<feature type="compositionally biased region" description="Low complexity" evidence="1">
    <location>
        <begin position="895"/>
        <end position="945"/>
    </location>
</feature>
<dbReference type="EMBL" id="RYZI01000552">
    <property type="protein sequence ID" value="RWA04550.1"/>
    <property type="molecule type" value="Genomic_DNA"/>
</dbReference>
<dbReference type="Proteomes" id="UP000286045">
    <property type="component" value="Unassembled WGS sequence"/>
</dbReference>
<evidence type="ECO:0000256" key="1">
    <source>
        <dbReference type="SAM" id="MobiDB-lite"/>
    </source>
</evidence>
<accession>A0A439CQX6</accession>
<organism evidence="3 4">
    <name type="scientific">Xylaria grammica</name>
    <dbReference type="NCBI Taxonomy" id="363999"/>
    <lineage>
        <taxon>Eukaryota</taxon>
        <taxon>Fungi</taxon>
        <taxon>Dikarya</taxon>
        <taxon>Ascomycota</taxon>
        <taxon>Pezizomycotina</taxon>
        <taxon>Sordariomycetes</taxon>
        <taxon>Xylariomycetidae</taxon>
        <taxon>Xylariales</taxon>
        <taxon>Xylariaceae</taxon>
        <taxon>Xylaria</taxon>
    </lineage>
</organism>
<feature type="region of interest" description="Disordered" evidence="1">
    <location>
        <begin position="363"/>
        <end position="389"/>
    </location>
</feature>
<feature type="compositionally biased region" description="Low complexity" evidence="1">
    <location>
        <begin position="371"/>
        <end position="389"/>
    </location>
</feature>
<sequence length="1076" mass="115212">MALLKLLILSLGIRISLASLPVPPARYKAGSGRRYSNYTSTTALSDIASETLISTSDFSSLFSSVAEDTTSGQGTISTANFVSTTDPASTISTTVSTSTNIASTTDSVTVGVKSTTGSVSFTAIIGSTSANLLPTPSSPSATDSSSTKIISTTNSPPTTYVTSTIDSTSTGATSTTGHGATTEFSSTVDTISTSHASSTGATSTDPVSTTNSASTTEAISSTDFPSFTIPTETIISGPAETSQSVAIVPVFLYLWSERLILQDEKLKRQYIEDVKKTQRNTHVLFDHLKDKPPARPECKRTSLRKRSLVSGILNAFKEVADLISCAADVLDNLADAVDKIHPPIPEIDLLTDTLKDLGNEIKKRGDEEHPTSASASELSSTSSSSSSSCTTSITKTWESVLCTVTAAPSGNEKQINQVCTTEVFSTVTGCSAVASTVTSTATIAPEPSGGLCGFGLCGPGETCPQEKRGLEKRAPPRLSHPPPNTWYGPENYGGSAQDFIAGEAREGYKNGDQTMYRGVKLDEGTTSGLLGFSGQVGTLAVAGLFGCTSVIAVSRRGAWITHHWEVPSFTHLNGEPSPPTSLEQLEIFRREVLQPLRSSTSQDHDYGLSELRVTDPNDKGILSHLMADEADPHVFIFAPYKRALSGTSNWNNEFPIGLPEAFGQDDGLPSKNQQIENEIRAIFSIPNGLAVPYEKVLYAPRQGLGLENDDLGDANFNSHRGKVLVQYQPAKSCHDKAAWRVWFEGQCFIDNSTTNVYRPRNFVADSTADFLYRSRQFIVYRSTIGSLYTARRFIITSYATNFYRPRQFILANNVTNLFYPPRSLAIYNTTDFLYGPRSLLFNNDISFIYSTSSSTAISSSSTRQGTSSLLSSSTSQSTSLPNQSTKTPSLTSRHPSSVTSLSSTEASTESSTTTPDSTTKSPTSTVTTESPTDTTSAESTPTPTVTITPLQVIGIVCNNEADFPGHADVSPGYQKKYAQFFGDYAQPESGDMYSSTPPLDGKFRDPHGISYEYVVSWIPGCVTTVDRQSVQFPLGDGQKNVKARDLLVNDFKHCNNGGVGGSTQVGCLKYAFIGAK</sequence>
<feature type="compositionally biased region" description="Low complexity" evidence="1">
    <location>
        <begin position="190"/>
        <end position="204"/>
    </location>
</feature>
<gene>
    <name evidence="3" type="ORF">EKO27_g10559</name>
</gene>
<feature type="compositionally biased region" description="Polar residues" evidence="1">
    <location>
        <begin position="205"/>
        <end position="217"/>
    </location>
</feature>
<dbReference type="PANTHER" id="PTHR22917">
    <property type="entry name" value="HEMOPEXIN DOMAIN-CONTAINING PROTEIN"/>
    <property type="match status" value="1"/>
</dbReference>
<evidence type="ECO:0000313" key="3">
    <source>
        <dbReference type="EMBL" id="RWA04550.1"/>
    </source>
</evidence>
<dbReference type="PANTHER" id="PTHR22917:SF6">
    <property type="entry name" value="EG:8D8.2 PROTEIN-RELATED"/>
    <property type="match status" value="1"/>
</dbReference>
<feature type="signal peptide" evidence="2">
    <location>
        <begin position="1"/>
        <end position="18"/>
    </location>
</feature>
<feature type="chain" id="PRO_5019366560" evidence="2">
    <location>
        <begin position="19"/>
        <end position="1076"/>
    </location>
</feature>
<name>A0A439CQX6_9PEZI</name>
<feature type="region of interest" description="Disordered" evidence="1">
    <location>
        <begin position="857"/>
        <end position="945"/>
    </location>
</feature>
<feature type="compositionally biased region" description="Low complexity" evidence="1">
    <location>
        <begin position="857"/>
        <end position="885"/>
    </location>
</feature>
<proteinExistence type="predicted"/>
<keyword evidence="2" id="KW-0732">Signal</keyword>
<feature type="compositionally biased region" description="Low complexity" evidence="1">
    <location>
        <begin position="132"/>
        <end position="182"/>
    </location>
</feature>
<reference evidence="3 4" key="1">
    <citation type="submission" date="2018-12" db="EMBL/GenBank/DDBJ databases">
        <title>Draft genome sequence of Xylaria grammica IHI A82.</title>
        <authorList>
            <person name="Buettner E."/>
            <person name="Kellner H."/>
        </authorList>
    </citation>
    <scope>NUCLEOTIDE SEQUENCE [LARGE SCALE GENOMIC DNA]</scope>
    <source>
        <strain evidence="3 4">IHI A82</strain>
    </source>
</reference>